<name>A0A1I6FVE1_HALSD</name>
<sequence length="295" mass="30196">MLRRTESLAVGGAAAVGSTALAGCVGRGNGEATEGAGDGDAADPPLVAHRGFAAENPENTVAAVEAATAVVDRIELDVRRCGTGELVAFHDATLGRVTDATGRVARTPRERLADLSVAGSGEPVPTLAAALDAVPADAWVMLDLKERGVAGDALALGADGDYDLAVTADDPAVIEAVRTADPTVSTVYGVRESVPARPLRPLIPGSREGVRLPRWAYPPQDVAAMVETATELGCAAVSPRYELCLRTDILSRAADAGLRVLPWTVASAREYEAVAGAGTGVDAVVSDVSRGVREP</sequence>
<gene>
    <name evidence="2" type="ORF">SAMN04487937_1257</name>
</gene>
<keyword evidence="3" id="KW-1185">Reference proteome</keyword>
<dbReference type="PROSITE" id="PS51704">
    <property type="entry name" value="GP_PDE"/>
    <property type="match status" value="1"/>
</dbReference>
<feature type="domain" description="GP-PDE" evidence="1">
    <location>
        <begin position="44"/>
        <end position="295"/>
    </location>
</feature>
<evidence type="ECO:0000259" key="1">
    <source>
        <dbReference type="PROSITE" id="PS51704"/>
    </source>
</evidence>
<dbReference type="GO" id="GO:0008081">
    <property type="term" value="F:phosphoric diester hydrolase activity"/>
    <property type="evidence" value="ECO:0007669"/>
    <property type="project" value="InterPro"/>
</dbReference>
<dbReference type="AlphaFoldDB" id="A0A1I6FVE1"/>
<protein>
    <submittedName>
        <fullName evidence="2">Glycerophosphoryl diester phosphodiesterase</fullName>
    </submittedName>
</protein>
<dbReference type="Pfam" id="PF03009">
    <property type="entry name" value="GDPD"/>
    <property type="match status" value="1"/>
</dbReference>
<evidence type="ECO:0000313" key="2">
    <source>
        <dbReference type="EMBL" id="SFR33903.1"/>
    </source>
</evidence>
<organism evidence="2 3">
    <name type="scientific">Halorubrum sodomense</name>
    <dbReference type="NCBI Taxonomy" id="35743"/>
    <lineage>
        <taxon>Archaea</taxon>
        <taxon>Methanobacteriati</taxon>
        <taxon>Methanobacteriota</taxon>
        <taxon>Stenosarchaea group</taxon>
        <taxon>Halobacteria</taxon>
        <taxon>Halobacteriales</taxon>
        <taxon>Haloferacaceae</taxon>
        <taxon>Halorubrum</taxon>
    </lineage>
</organism>
<dbReference type="STRING" id="35743.SAMN04487937_1257"/>
<dbReference type="SUPFAM" id="SSF51695">
    <property type="entry name" value="PLC-like phosphodiesterases"/>
    <property type="match status" value="1"/>
</dbReference>
<proteinExistence type="predicted"/>
<dbReference type="InterPro" id="IPR017946">
    <property type="entry name" value="PLC-like_Pdiesterase_TIM-brl"/>
</dbReference>
<accession>A0A1I6FVE1</accession>
<reference evidence="3" key="1">
    <citation type="submission" date="2016-10" db="EMBL/GenBank/DDBJ databases">
        <authorList>
            <person name="Varghese N."/>
            <person name="Submissions S."/>
        </authorList>
    </citation>
    <scope>NUCLEOTIDE SEQUENCE [LARGE SCALE GENOMIC DNA]</scope>
    <source>
        <strain evidence="3">RD 26</strain>
    </source>
</reference>
<dbReference type="EMBL" id="FOYN01000002">
    <property type="protein sequence ID" value="SFR33903.1"/>
    <property type="molecule type" value="Genomic_DNA"/>
</dbReference>
<dbReference type="PROSITE" id="PS51257">
    <property type="entry name" value="PROKAR_LIPOPROTEIN"/>
    <property type="match status" value="1"/>
</dbReference>
<dbReference type="Gene3D" id="3.20.20.190">
    <property type="entry name" value="Phosphatidylinositol (PI) phosphodiesterase"/>
    <property type="match status" value="1"/>
</dbReference>
<dbReference type="Proteomes" id="UP000198932">
    <property type="component" value="Unassembled WGS sequence"/>
</dbReference>
<dbReference type="PANTHER" id="PTHR46211:SF14">
    <property type="entry name" value="GLYCEROPHOSPHODIESTER PHOSPHODIESTERASE"/>
    <property type="match status" value="1"/>
</dbReference>
<dbReference type="InterPro" id="IPR030395">
    <property type="entry name" value="GP_PDE_dom"/>
</dbReference>
<dbReference type="GO" id="GO:0006629">
    <property type="term" value="P:lipid metabolic process"/>
    <property type="evidence" value="ECO:0007669"/>
    <property type="project" value="InterPro"/>
</dbReference>
<dbReference type="CDD" id="cd08556">
    <property type="entry name" value="GDPD"/>
    <property type="match status" value="1"/>
</dbReference>
<evidence type="ECO:0000313" key="3">
    <source>
        <dbReference type="Proteomes" id="UP000198932"/>
    </source>
</evidence>
<dbReference type="PANTHER" id="PTHR46211">
    <property type="entry name" value="GLYCEROPHOSPHORYL DIESTER PHOSPHODIESTERASE"/>
    <property type="match status" value="1"/>
</dbReference>